<gene>
    <name evidence="2" type="ORF">MNBD_ALPHA05-1266</name>
</gene>
<name>A0A3B0RRX5_9ZZZZ</name>
<dbReference type="Pfam" id="PF10988">
    <property type="entry name" value="DUF2807"/>
    <property type="match status" value="1"/>
</dbReference>
<reference evidence="2" key="1">
    <citation type="submission" date="2018-06" db="EMBL/GenBank/DDBJ databases">
        <authorList>
            <person name="Zhirakovskaya E."/>
        </authorList>
    </citation>
    <scope>NUCLEOTIDE SEQUENCE</scope>
</reference>
<organism evidence="2">
    <name type="scientific">hydrothermal vent metagenome</name>
    <dbReference type="NCBI Taxonomy" id="652676"/>
    <lineage>
        <taxon>unclassified sequences</taxon>
        <taxon>metagenomes</taxon>
        <taxon>ecological metagenomes</taxon>
    </lineage>
</organism>
<accession>A0A3B0RRX5</accession>
<dbReference type="EMBL" id="UOEH01000190">
    <property type="protein sequence ID" value="VAV96200.1"/>
    <property type="molecule type" value="Genomic_DNA"/>
</dbReference>
<sequence>MNKFYYALLCTTASVALGWTSANAETRSFDFDGFSRVGASAGVSVQITTGAEYSVRAEGSDAGLADLKINKKGDALNVGRNKTKLFKRRSDISVYITMPALEGVRASSGSEIDATGIDADKFSVTVSSGADVSLAGQCDNISASVSSGSDLDGENLRCRNASVTASSGADASIYASENVTANASSGGDIDVYGAPEIRNINKSSGGDVSIRN</sequence>
<dbReference type="Gene3D" id="2.160.20.120">
    <property type="match status" value="1"/>
</dbReference>
<dbReference type="InterPro" id="IPR021255">
    <property type="entry name" value="DUF2807"/>
</dbReference>
<protein>
    <recommendedName>
        <fullName evidence="1">Putative auto-transporter adhesin head GIN domain-containing protein</fullName>
    </recommendedName>
</protein>
<evidence type="ECO:0000313" key="2">
    <source>
        <dbReference type="EMBL" id="VAV96200.1"/>
    </source>
</evidence>
<dbReference type="AlphaFoldDB" id="A0A3B0RRX5"/>
<evidence type="ECO:0000259" key="1">
    <source>
        <dbReference type="Pfam" id="PF10988"/>
    </source>
</evidence>
<feature type="domain" description="Putative auto-transporter adhesin head GIN" evidence="1">
    <location>
        <begin position="34"/>
        <end position="195"/>
    </location>
</feature>
<proteinExistence type="predicted"/>